<dbReference type="EC" id="5.3.1.1" evidence="3"/>
<evidence type="ECO:0000256" key="2">
    <source>
        <dbReference type="ARBA" id="ARBA00023235"/>
    </source>
</evidence>
<dbReference type="GO" id="GO:0019563">
    <property type="term" value="P:glycerol catabolic process"/>
    <property type="evidence" value="ECO:0007669"/>
    <property type="project" value="TreeGrafter"/>
</dbReference>
<gene>
    <name evidence="4" type="primary">tpiA</name>
    <name evidence="4" type="ORF">COT91_01700</name>
</gene>
<dbReference type="Proteomes" id="UP000230557">
    <property type="component" value="Unassembled WGS sequence"/>
</dbReference>
<keyword evidence="3" id="KW-0963">Cytoplasm</keyword>
<protein>
    <recommendedName>
        <fullName evidence="3">Triosephosphate isomerase</fullName>
        <ecNumber evidence="3">5.3.1.1</ecNumber>
    </recommendedName>
</protein>
<evidence type="ECO:0000256" key="1">
    <source>
        <dbReference type="ARBA" id="ARBA00007422"/>
    </source>
</evidence>
<proteinExistence type="inferred from homology"/>
<dbReference type="CDD" id="cd00311">
    <property type="entry name" value="TIM"/>
    <property type="match status" value="1"/>
</dbReference>
<dbReference type="Gene3D" id="3.20.20.70">
    <property type="entry name" value="Aldolase class I"/>
    <property type="match status" value="1"/>
</dbReference>
<comment type="pathway">
    <text evidence="3">Carbohydrate degradation; glycolysis; D-glyceraldehyde 3-phosphate from glycerone phosphate: step 1/1.</text>
</comment>
<name>A0A2H0VE28_9BACT</name>
<dbReference type="EMBL" id="PFAJ01000023">
    <property type="protein sequence ID" value="PIR97357.1"/>
    <property type="molecule type" value="Genomic_DNA"/>
</dbReference>
<evidence type="ECO:0000313" key="5">
    <source>
        <dbReference type="Proteomes" id="UP000230557"/>
    </source>
</evidence>
<comment type="similarity">
    <text evidence="1 3">Belongs to the triosephosphate isomerase family.</text>
</comment>
<sequence>MKKYLVANWKMNPVDLQEAENILSGYLEINLQSDIELVVCPPRIFLRNLIEKSGGKFFWGTQNCFWEDIGAYTGEVSVLQVKKLGAKYVIVGHSERREFLGETDEMVNKKIKAVFLQKLVPILCIGGGKEAKNKKADALKIVKGQLFSALHSLPARTIKNQEFLVTYEPPWALSTVSGNQSAPAKKVAEVSYFIFKLLTKTYGHQVGKQIPILYGGSVNAENIQKFSKKLNLAGFLVGGASLNPKEFAKMVDLME</sequence>
<comment type="subunit">
    <text evidence="3">Homodimer.</text>
</comment>
<accession>A0A2H0VE28</accession>
<dbReference type="GO" id="GO:0006094">
    <property type="term" value="P:gluconeogenesis"/>
    <property type="evidence" value="ECO:0007669"/>
    <property type="project" value="UniProtKB-UniPathway"/>
</dbReference>
<keyword evidence="3" id="KW-0312">Gluconeogenesis</keyword>
<comment type="subcellular location">
    <subcellularLocation>
        <location evidence="3">Cytoplasm</location>
    </subcellularLocation>
</comment>
<dbReference type="Pfam" id="PF00121">
    <property type="entry name" value="TIM"/>
    <property type="match status" value="1"/>
</dbReference>
<comment type="caution">
    <text evidence="4">The sequence shown here is derived from an EMBL/GenBank/DDBJ whole genome shotgun (WGS) entry which is preliminary data.</text>
</comment>
<dbReference type="GO" id="GO:0046166">
    <property type="term" value="P:glyceraldehyde-3-phosphate biosynthetic process"/>
    <property type="evidence" value="ECO:0007669"/>
    <property type="project" value="TreeGrafter"/>
</dbReference>
<dbReference type="GO" id="GO:0006096">
    <property type="term" value="P:glycolytic process"/>
    <property type="evidence" value="ECO:0007669"/>
    <property type="project" value="UniProtKB-UniPathway"/>
</dbReference>
<dbReference type="UniPathway" id="UPA00109">
    <property type="reaction ID" value="UER00189"/>
</dbReference>
<dbReference type="AlphaFoldDB" id="A0A2H0VE28"/>
<dbReference type="InterPro" id="IPR000652">
    <property type="entry name" value="Triosephosphate_isomerase"/>
</dbReference>
<evidence type="ECO:0000313" key="4">
    <source>
        <dbReference type="EMBL" id="PIR97357.1"/>
    </source>
</evidence>
<evidence type="ECO:0000256" key="3">
    <source>
        <dbReference type="RuleBase" id="RU363013"/>
    </source>
</evidence>
<dbReference type="PANTHER" id="PTHR21139:SF42">
    <property type="entry name" value="TRIOSEPHOSPHATE ISOMERASE"/>
    <property type="match status" value="1"/>
</dbReference>
<dbReference type="PANTHER" id="PTHR21139">
    <property type="entry name" value="TRIOSEPHOSPHATE ISOMERASE"/>
    <property type="match status" value="1"/>
</dbReference>
<reference evidence="5" key="1">
    <citation type="submission" date="2017-09" db="EMBL/GenBank/DDBJ databases">
        <title>Depth-based differentiation of microbial function through sediment-hosted aquifers and enrichment of novel symbionts in the deep terrestrial subsurface.</title>
        <authorList>
            <person name="Probst A.J."/>
            <person name="Ladd B."/>
            <person name="Jarett J.K."/>
            <person name="Geller-Mcgrath D.E."/>
            <person name="Sieber C.M.K."/>
            <person name="Emerson J.B."/>
            <person name="Anantharaman K."/>
            <person name="Thomas B.C."/>
            <person name="Malmstrom R."/>
            <person name="Stieglmeier M."/>
            <person name="Klingl A."/>
            <person name="Woyke T."/>
            <person name="Ryan C.M."/>
            <person name="Banfield J.F."/>
        </authorList>
    </citation>
    <scope>NUCLEOTIDE SEQUENCE [LARGE SCALE GENOMIC DNA]</scope>
</reference>
<keyword evidence="2 3" id="KW-0413">Isomerase</keyword>
<dbReference type="SUPFAM" id="SSF51351">
    <property type="entry name" value="Triosephosphate isomerase (TIM)"/>
    <property type="match status" value="1"/>
</dbReference>
<keyword evidence="3" id="KW-0324">Glycolysis</keyword>
<dbReference type="InterPro" id="IPR035990">
    <property type="entry name" value="TIM_sf"/>
</dbReference>
<comment type="catalytic activity">
    <reaction evidence="3">
        <text>D-glyceraldehyde 3-phosphate = dihydroxyacetone phosphate</text>
        <dbReference type="Rhea" id="RHEA:18585"/>
        <dbReference type="ChEBI" id="CHEBI:57642"/>
        <dbReference type="ChEBI" id="CHEBI:59776"/>
        <dbReference type="EC" id="5.3.1.1"/>
    </reaction>
</comment>
<comment type="pathway">
    <text evidence="3">Carbohydrate biosynthesis; gluconeogenesis.</text>
</comment>
<dbReference type="GO" id="GO:0004807">
    <property type="term" value="F:triose-phosphate isomerase activity"/>
    <property type="evidence" value="ECO:0007669"/>
    <property type="project" value="UniProtKB-EC"/>
</dbReference>
<dbReference type="InterPro" id="IPR013785">
    <property type="entry name" value="Aldolase_TIM"/>
</dbReference>
<dbReference type="UniPathway" id="UPA00138"/>
<dbReference type="GO" id="GO:0005829">
    <property type="term" value="C:cytosol"/>
    <property type="evidence" value="ECO:0007669"/>
    <property type="project" value="TreeGrafter"/>
</dbReference>
<dbReference type="PROSITE" id="PS51440">
    <property type="entry name" value="TIM_2"/>
    <property type="match status" value="1"/>
</dbReference>
<organism evidence="4 5">
    <name type="scientific">Candidatus Doudnabacteria bacterium CG10_big_fil_rev_8_21_14_0_10_41_10</name>
    <dbReference type="NCBI Taxonomy" id="1974551"/>
    <lineage>
        <taxon>Bacteria</taxon>
        <taxon>Candidatus Doudnaibacteriota</taxon>
    </lineage>
</organism>